<feature type="non-terminal residue" evidence="2">
    <location>
        <position position="131"/>
    </location>
</feature>
<dbReference type="AlphaFoldDB" id="A0A0L7LT70"/>
<dbReference type="Proteomes" id="UP000037510">
    <property type="component" value="Unassembled WGS sequence"/>
</dbReference>
<evidence type="ECO:0000313" key="3">
    <source>
        <dbReference type="Proteomes" id="UP000037510"/>
    </source>
</evidence>
<sequence>MPRSTLPAVCAQCGCDFTPVWRWERAPTRRLDATFTPPHPPATARRLCELCVSGNVKRALKSSSRERSSRSAAAPAAVGTSSPAPPAPPSPAAKPQSQASATRPLSSSESLRGHHSERAREPSEVPAKKGK</sequence>
<feature type="compositionally biased region" description="Low complexity" evidence="1">
    <location>
        <begin position="70"/>
        <end position="82"/>
    </location>
</feature>
<proteinExistence type="predicted"/>
<evidence type="ECO:0000313" key="2">
    <source>
        <dbReference type="EMBL" id="KOB78441.1"/>
    </source>
</evidence>
<reference evidence="2 3" key="1">
    <citation type="journal article" date="2015" name="Genome Biol. Evol.">
        <title>The genome of winter moth (Operophtera brumata) provides a genomic perspective on sexual dimorphism and phenology.</title>
        <authorList>
            <person name="Derks M.F."/>
            <person name="Smit S."/>
            <person name="Salis L."/>
            <person name="Schijlen E."/>
            <person name="Bossers A."/>
            <person name="Mateman C."/>
            <person name="Pijl A.S."/>
            <person name="de Ridder D."/>
            <person name="Groenen M.A."/>
            <person name="Visser M.E."/>
            <person name="Megens H.J."/>
        </authorList>
    </citation>
    <scope>NUCLEOTIDE SEQUENCE [LARGE SCALE GENOMIC DNA]</scope>
    <source>
        <strain evidence="2">WM2013NL</strain>
        <tissue evidence="2">Head and thorax</tissue>
    </source>
</reference>
<feature type="compositionally biased region" description="Pro residues" evidence="1">
    <location>
        <begin position="83"/>
        <end position="92"/>
    </location>
</feature>
<protein>
    <submittedName>
        <fullName evidence="2">Uncharacterized protein</fullName>
    </submittedName>
</protein>
<dbReference type="STRING" id="104452.A0A0L7LT70"/>
<organism evidence="2 3">
    <name type="scientific">Operophtera brumata</name>
    <name type="common">Winter moth</name>
    <name type="synonym">Phalaena brumata</name>
    <dbReference type="NCBI Taxonomy" id="104452"/>
    <lineage>
        <taxon>Eukaryota</taxon>
        <taxon>Metazoa</taxon>
        <taxon>Ecdysozoa</taxon>
        <taxon>Arthropoda</taxon>
        <taxon>Hexapoda</taxon>
        <taxon>Insecta</taxon>
        <taxon>Pterygota</taxon>
        <taxon>Neoptera</taxon>
        <taxon>Endopterygota</taxon>
        <taxon>Lepidoptera</taxon>
        <taxon>Glossata</taxon>
        <taxon>Ditrysia</taxon>
        <taxon>Geometroidea</taxon>
        <taxon>Geometridae</taxon>
        <taxon>Larentiinae</taxon>
        <taxon>Operophtera</taxon>
    </lineage>
</organism>
<evidence type="ECO:0000256" key="1">
    <source>
        <dbReference type="SAM" id="MobiDB-lite"/>
    </source>
</evidence>
<feature type="compositionally biased region" description="Basic and acidic residues" evidence="1">
    <location>
        <begin position="111"/>
        <end position="131"/>
    </location>
</feature>
<keyword evidence="3" id="KW-1185">Reference proteome</keyword>
<dbReference type="EMBL" id="JTDY01000175">
    <property type="protein sequence ID" value="KOB78441.1"/>
    <property type="molecule type" value="Genomic_DNA"/>
</dbReference>
<name>A0A0L7LT70_OPEBR</name>
<accession>A0A0L7LT70</accession>
<feature type="region of interest" description="Disordered" evidence="1">
    <location>
        <begin position="60"/>
        <end position="131"/>
    </location>
</feature>
<gene>
    <name evidence="2" type="ORF">OBRU01_02353</name>
</gene>
<comment type="caution">
    <text evidence="2">The sequence shown here is derived from an EMBL/GenBank/DDBJ whole genome shotgun (WGS) entry which is preliminary data.</text>
</comment>